<accession>A0AAD6TTT8</accession>
<evidence type="ECO:0000256" key="1">
    <source>
        <dbReference type="SAM" id="MobiDB-lite"/>
    </source>
</evidence>
<dbReference type="Proteomes" id="UP001222325">
    <property type="component" value="Unassembled WGS sequence"/>
</dbReference>
<reference evidence="2" key="1">
    <citation type="submission" date="2023-03" db="EMBL/GenBank/DDBJ databases">
        <title>Massive genome expansion in bonnet fungi (Mycena s.s.) driven by repeated elements and novel gene families across ecological guilds.</title>
        <authorList>
            <consortium name="Lawrence Berkeley National Laboratory"/>
            <person name="Harder C.B."/>
            <person name="Miyauchi S."/>
            <person name="Viragh M."/>
            <person name="Kuo A."/>
            <person name="Thoen E."/>
            <person name="Andreopoulos B."/>
            <person name="Lu D."/>
            <person name="Skrede I."/>
            <person name="Drula E."/>
            <person name="Henrissat B."/>
            <person name="Morin E."/>
            <person name="Kohler A."/>
            <person name="Barry K."/>
            <person name="LaButti K."/>
            <person name="Morin E."/>
            <person name="Salamov A."/>
            <person name="Lipzen A."/>
            <person name="Mereny Z."/>
            <person name="Hegedus B."/>
            <person name="Baldrian P."/>
            <person name="Stursova M."/>
            <person name="Weitz H."/>
            <person name="Taylor A."/>
            <person name="Grigoriev I.V."/>
            <person name="Nagy L.G."/>
            <person name="Martin F."/>
            <person name="Kauserud H."/>
        </authorList>
    </citation>
    <scope>NUCLEOTIDE SEQUENCE</scope>
    <source>
        <strain evidence="2">CBHHK173m</strain>
    </source>
</reference>
<protein>
    <submittedName>
        <fullName evidence="2">Uncharacterized protein</fullName>
    </submittedName>
</protein>
<evidence type="ECO:0000313" key="3">
    <source>
        <dbReference type="Proteomes" id="UP001222325"/>
    </source>
</evidence>
<evidence type="ECO:0000313" key="2">
    <source>
        <dbReference type="EMBL" id="KAJ7075089.1"/>
    </source>
</evidence>
<gene>
    <name evidence="2" type="ORF">B0H15DRAFT_956832</name>
</gene>
<name>A0AAD6TTT8_9AGAR</name>
<feature type="compositionally biased region" description="Pro residues" evidence="1">
    <location>
        <begin position="139"/>
        <end position="149"/>
    </location>
</feature>
<feature type="region of interest" description="Disordered" evidence="1">
    <location>
        <begin position="50"/>
        <end position="149"/>
    </location>
</feature>
<feature type="compositionally biased region" description="Basic and acidic residues" evidence="1">
    <location>
        <begin position="104"/>
        <end position="115"/>
    </location>
</feature>
<comment type="caution">
    <text evidence="2">The sequence shown here is derived from an EMBL/GenBank/DDBJ whole genome shotgun (WGS) entry which is preliminary data.</text>
</comment>
<feature type="compositionally biased region" description="Polar residues" evidence="1">
    <location>
        <begin position="50"/>
        <end position="59"/>
    </location>
</feature>
<organism evidence="2 3">
    <name type="scientific">Mycena belliarum</name>
    <dbReference type="NCBI Taxonomy" id="1033014"/>
    <lineage>
        <taxon>Eukaryota</taxon>
        <taxon>Fungi</taxon>
        <taxon>Dikarya</taxon>
        <taxon>Basidiomycota</taxon>
        <taxon>Agaricomycotina</taxon>
        <taxon>Agaricomycetes</taxon>
        <taxon>Agaricomycetidae</taxon>
        <taxon>Agaricales</taxon>
        <taxon>Marasmiineae</taxon>
        <taxon>Mycenaceae</taxon>
        <taxon>Mycena</taxon>
    </lineage>
</organism>
<dbReference type="AlphaFoldDB" id="A0AAD6TTT8"/>
<sequence>MQSLALDESDCPQRGRRLARLVSCARATLPLRLKCPCTYAPTRVHQVSPTYRNANSTSAAAHRIPRSVNGAHPNSAGGVRAPPPPDDPEARWRSGVNASLPARRFRESREGHEALKAAAPASRDVPGLGAGVRTKPATPIRPPRYPGAP</sequence>
<dbReference type="EMBL" id="JARJCN010000104">
    <property type="protein sequence ID" value="KAJ7075089.1"/>
    <property type="molecule type" value="Genomic_DNA"/>
</dbReference>
<proteinExistence type="predicted"/>
<keyword evidence="3" id="KW-1185">Reference proteome</keyword>